<comment type="subcellular location">
    <subcellularLocation>
        <location evidence="1 6">Membrane</location>
        <topology evidence="1 6">Multi-pass membrane protein</topology>
    </subcellularLocation>
</comment>
<dbReference type="VEuPathDB" id="FungiDB:A1Q1_00689"/>
<evidence type="ECO:0000256" key="4">
    <source>
        <dbReference type="ARBA" id="ARBA00022989"/>
    </source>
</evidence>
<sequence length="193" mass="21625">MATPQAQQVKQNFLNHPYVVQAQKVVNGQVKQLDAELSKYPVLNDIEAKTKVPKAYGVLGLAASAVFLVFFNLFGLASPISLLIGYALPAYLSLQAIETPSTNDDKQWLTYWVVFGLFSLLESMFLRPILYWIPMYFVFKTLFTIWLFLPATRGAEILYFNVLRPVLGNVKARTTVTSTPVGTTTSSIHEKTL</sequence>
<dbReference type="GO" id="GO:0016020">
    <property type="term" value="C:membrane"/>
    <property type="evidence" value="ECO:0007669"/>
    <property type="project" value="UniProtKB-SubCell"/>
</dbReference>
<dbReference type="PANTHER" id="PTHR12300">
    <property type="entry name" value="HVA22-LIKE PROTEINS"/>
    <property type="match status" value="1"/>
</dbReference>
<reference evidence="7 8" key="1">
    <citation type="journal article" date="2012" name="Eukaryot. Cell">
        <title>Draft genome sequence of CBS 2479, the standard type strain of Trichosporon asahii.</title>
        <authorList>
            <person name="Yang R.Y."/>
            <person name="Li H.T."/>
            <person name="Zhu H."/>
            <person name="Zhou G.P."/>
            <person name="Wang M."/>
            <person name="Wang L."/>
        </authorList>
    </citation>
    <scope>NUCLEOTIDE SEQUENCE [LARGE SCALE GENOMIC DNA]</scope>
    <source>
        <strain evidence="8">ATCC 90039 / CBS 2479 / JCM 2466 / KCTC 7840 / NCYC 2677 / UAMH 7654</strain>
    </source>
</reference>
<comment type="similarity">
    <text evidence="2 6">Belongs to the DP1 family.</text>
</comment>
<organism evidence="7 8">
    <name type="scientific">Trichosporon asahii var. asahii (strain ATCC 90039 / CBS 2479 / JCM 2466 / KCTC 7840 / NBRC 103889/ NCYC 2677 / UAMH 7654)</name>
    <name type="common">Yeast</name>
    <dbReference type="NCBI Taxonomy" id="1186058"/>
    <lineage>
        <taxon>Eukaryota</taxon>
        <taxon>Fungi</taxon>
        <taxon>Dikarya</taxon>
        <taxon>Basidiomycota</taxon>
        <taxon>Agaricomycotina</taxon>
        <taxon>Tremellomycetes</taxon>
        <taxon>Trichosporonales</taxon>
        <taxon>Trichosporonaceae</taxon>
        <taxon>Trichosporon</taxon>
    </lineage>
</organism>
<proteinExistence type="inferred from homology"/>
<gene>
    <name evidence="7" type="ORF">A1Q1_00689</name>
</gene>
<comment type="caution">
    <text evidence="6">Lacks conserved residue(s) required for the propagation of feature annotation.</text>
</comment>
<dbReference type="AlphaFoldDB" id="J6FD13"/>
<keyword evidence="3 6" id="KW-0812">Transmembrane</keyword>
<dbReference type="Proteomes" id="UP000002748">
    <property type="component" value="Unassembled WGS sequence"/>
</dbReference>
<protein>
    <recommendedName>
        <fullName evidence="6">Protein YOP1</fullName>
    </recommendedName>
</protein>
<evidence type="ECO:0000256" key="2">
    <source>
        <dbReference type="ARBA" id="ARBA00008573"/>
    </source>
</evidence>
<dbReference type="RefSeq" id="XP_014183903.1">
    <property type="nucleotide sequence ID" value="XM_014328428.1"/>
</dbReference>
<dbReference type="GeneID" id="25984203"/>
<name>J6FD13_TRIAS</name>
<evidence type="ECO:0000313" key="7">
    <source>
        <dbReference type="EMBL" id="EJT52942.1"/>
    </source>
</evidence>
<evidence type="ECO:0000256" key="6">
    <source>
        <dbReference type="RuleBase" id="RU362006"/>
    </source>
</evidence>
<evidence type="ECO:0000256" key="3">
    <source>
        <dbReference type="ARBA" id="ARBA00022692"/>
    </source>
</evidence>
<dbReference type="InterPro" id="IPR004345">
    <property type="entry name" value="TB2_DP1_HVA22"/>
</dbReference>
<comment type="caution">
    <text evidence="7">The sequence shown here is derived from an EMBL/GenBank/DDBJ whole genome shotgun (WGS) entry which is preliminary data.</text>
</comment>
<keyword evidence="5 6" id="KW-0472">Membrane</keyword>
<dbReference type="Pfam" id="PF03134">
    <property type="entry name" value="TB2_DP1_HVA22"/>
    <property type="match status" value="1"/>
</dbReference>
<keyword evidence="4 6" id="KW-1133">Transmembrane helix</keyword>
<dbReference type="PANTHER" id="PTHR12300:SF161">
    <property type="entry name" value="RECEPTOR EXPRESSION-ENHANCING PROTEIN"/>
    <property type="match status" value="1"/>
</dbReference>
<dbReference type="HOGENOM" id="CLU_028431_2_1_1"/>
<feature type="transmembrane region" description="Helical" evidence="6">
    <location>
        <begin position="132"/>
        <end position="149"/>
    </location>
</feature>
<evidence type="ECO:0000313" key="8">
    <source>
        <dbReference type="Proteomes" id="UP000002748"/>
    </source>
</evidence>
<evidence type="ECO:0000256" key="1">
    <source>
        <dbReference type="ARBA" id="ARBA00004141"/>
    </source>
</evidence>
<dbReference type="EMBL" id="ALBS01000012">
    <property type="protein sequence ID" value="EJT52942.1"/>
    <property type="molecule type" value="Genomic_DNA"/>
</dbReference>
<evidence type="ECO:0000256" key="5">
    <source>
        <dbReference type="ARBA" id="ARBA00023136"/>
    </source>
</evidence>
<dbReference type="KEGG" id="tasa:A1Q1_00689"/>
<dbReference type="OrthoDB" id="10009287at2759"/>
<accession>J6FD13</accession>
<feature type="transmembrane region" description="Helical" evidence="6">
    <location>
        <begin position="55"/>
        <end position="74"/>
    </location>
</feature>